<feature type="domain" description="Carboxylesterase type B" evidence="2">
    <location>
        <begin position="47"/>
        <end position="479"/>
    </location>
</feature>
<dbReference type="Pfam" id="PF00135">
    <property type="entry name" value="COesterase"/>
    <property type="match status" value="1"/>
</dbReference>
<dbReference type="PANTHER" id="PTHR11559">
    <property type="entry name" value="CARBOXYLESTERASE"/>
    <property type="match status" value="1"/>
</dbReference>
<protein>
    <submittedName>
        <fullName evidence="3">Lipase 1</fullName>
    </submittedName>
</protein>
<dbReference type="AlphaFoldDB" id="A0A175W050"/>
<dbReference type="ESTHER" id="9pezi-a0a175w050">
    <property type="family name" value="Fungal_carboxylesterase_lipase"/>
</dbReference>
<dbReference type="STRING" id="100816.A0A175W050"/>
<feature type="signal peptide" evidence="1">
    <location>
        <begin position="1"/>
        <end position="24"/>
    </location>
</feature>
<accession>A0A175W050</accession>
<dbReference type="VEuPathDB" id="FungiDB:MMYC01_201918"/>
<sequence length="551" mass="60469">MLPAVNLLAFLCSLTLGLLMKAHAAPSHKPAGLVDLGYAKLVPTFDTKTTSGKKISVYKNIRFAKAPTGDLRFRLPDTRLPRVDTIQDGNMPDEQNSHCISSAPAGAPFPPYNGSTWGREDCLFLDVWVPEGVRSGDKLPVLHWIVGGGYAFGSKDMFVSPLGLFDMMDRSTEFIFVASNYRLGLAGWTYLPGEDLTANLGMHDCLAATTWTSKFIARFGGDPERITAMGGSAGAGIIGLLTVLNGGEGKLPFQQVQAQTPKSDWSHSNIKTTTQALLSSPDIPPRRNPIERQKHLFQTILEEANCTSLECLRGAPEAAMLYLNDKLINGASSDAGGGVFGPAPGFGPVVDGTFIPDIPVKLFQQGKYHKDLRSLVVGNAANEGMGLSHDEGFPDYFPIMVRQILSTVSNDTIAYIQSHYAFADEPAKLAWDWTTDVIFACNAANIATAYKDRTRRYIFSVPPALHGQDMFYLFYLNQTMTPVEDVNAARVLQRCLLRFLHGHEFPWPVYGREKRITNFTTSGFEDVPLPADLRARCEMVNRVVLDPRNGV</sequence>
<dbReference type="EMBL" id="LCTW02000038">
    <property type="protein sequence ID" value="KXX81293.1"/>
    <property type="molecule type" value="Genomic_DNA"/>
</dbReference>
<evidence type="ECO:0000313" key="4">
    <source>
        <dbReference type="EMBL" id="KXX81293.1"/>
    </source>
</evidence>
<dbReference type="Proteomes" id="UP000078237">
    <property type="component" value="Unassembled WGS sequence"/>
</dbReference>
<proteinExistence type="predicted"/>
<dbReference type="InterPro" id="IPR050309">
    <property type="entry name" value="Type-B_Carboxylest/Lipase"/>
</dbReference>
<evidence type="ECO:0000256" key="1">
    <source>
        <dbReference type="SAM" id="SignalP"/>
    </source>
</evidence>
<dbReference type="SUPFAM" id="SSF53474">
    <property type="entry name" value="alpha/beta-Hydrolases"/>
    <property type="match status" value="1"/>
</dbReference>
<evidence type="ECO:0000313" key="5">
    <source>
        <dbReference type="Proteomes" id="UP000078237"/>
    </source>
</evidence>
<evidence type="ECO:0000313" key="3">
    <source>
        <dbReference type="EMBL" id="KXX76819.1"/>
    </source>
</evidence>
<keyword evidence="1" id="KW-0732">Signal</keyword>
<evidence type="ECO:0000259" key="2">
    <source>
        <dbReference type="Pfam" id="PF00135"/>
    </source>
</evidence>
<keyword evidence="5" id="KW-1185">Reference proteome</keyword>
<reference evidence="5" key="2">
    <citation type="submission" date="2015-06" db="EMBL/GenBank/DDBJ databases">
        <authorList>
            <person name="van de Sande W.W.J."/>
        </authorList>
    </citation>
    <scope>NUCLEOTIDE SEQUENCE [LARGE SCALE GENOMIC DNA]</scope>
    <source>
        <strain evidence="5">mm55</strain>
    </source>
</reference>
<reference evidence="3" key="1">
    <citation type="submission" date="2015-06" db="EMBL/GenBank/DDBJ databases">
        <authorList>
            <person name="Hoefler B.C."/>
            <person name="Straight P.D."/>
        </authorList>
    </citation>
    <scope>NUCLEOTIDE SEQUENCE [LARGE SCALE GENOMIC DNA]</scope>
    <source>
        <strain evidence="3">Mm55</strain>
    </source>
</reference>
<dbReference type="PROSITE" id="PS00941">
    <property type="entry name" value="CARBOXYLESTERASE_B_2"/>
    <property type="match status" value="1"/>
</dbReference>
<gene>
    <name evidence="4" type="ORF">MMYC01_201918</name>
    <name evidence="3" type="ORF">MMYC01_207043</name>
</gene>
<comment type="caution">
    <text evidence="3">The sequence shown here is derived from an EMBL/GenBank/DDBJ whole genome shotgun (WGS) entry which is preliminary data.</text>
</comment>
<reference evidence="3 5" key="3">
    <citation type="submission" date="2016-01" db="EMBL/GenBank/DDBJ databases">
        <title>Madurella mycetomatis genome sequencing.</title>
        <authorList>
            <person name="Van De Sande W."/>
        </authorList>
    </citation>
    <scope>NUCLEOTIDE SEQUENCE [LARGE SCALE GENOMIC DNA]</scope>
    <source>
        <strain evidence="5">mm55</strain>
        <strain evidence="3">Mm55</strain>
    </source>
</reference>
<dbReference type="Gene3D" id="3.40.50.1820">
    <property type="entry name" value="alpha/beta hydrolase"/>
    <property type="match status" value="1"/>
</dbReference>
<feature type="chain" id="PRO_5014046027" evidence="1">
    <location>
        <begin position="25"/>
        <end position="551"/>
    </location>
</feature>
<dbReference type="EMBL" id="LCTW02000191">
    <property type="protein sequence ID" value="KXX76819.1"/>
    <property type="molecule type" value="Genomic_DNA"/>
</dbReference>
<name>A0A175W050_9PEZI</name>
<dbReference type="VEuPathDB" id="FungiDB:MMYC01_207043"/>
<organism evidence="3 5">
    <name type="scientific">Madurella mycetomatis</name>
    <dbReference type="NCBI Taxonomy" id="100816"/>
    <lineage>
        <taxon>Eukaryota</taxon>
        <taxon>Fungi</taxon>
        <taxon>Dikarya</taxon>
        <taxon>Ascomycota</taxon>
        <taxon>Pezizomycotina</taxon>
        <taxon>Sordariomycetes</taxon>
        <taxon>Sordariomycetidae</taxon>
        <taxon>Sordariales</taxon>
        <taxon>Sordariales incertae sedis</taxon>
        <taxon>Madurella</taxon>
    </lineage>
</organism>
<dbReference type="InterPro" id="IPR029058">
    <property type="entry name" value="AB_hydrolase_fold"/>
</dbReference>
<dbReference type="InterPro" id="IPR002018">
    <property type="entry name" value="CarbesteraseB"/>
</dbReference>
<dbReference type="InterPro" id="IPR019819">
    <property type="entry name" value="Carboxylesterase_B_CS"/>
</dbReference>
<dbReference type="OrthoDB" id="408631at2759"/>